<feature type="transmembrane region" description="Helical" evidence="1">
    <location>
        <begin position="6"/>
        <end position="26"/>
    </location>
</feature>
<organism evidence="2 3">
    <name type="scientific">Ulvibacterium marinum</name>
    <dbReference type="NCBI Taxonomy" id="2419782"/>
    <lineage>
        <taxon>Bacteria</taxon>
        <taxon>Pseudomonadati</taxon>
        <taxon>Bacteroidota</taxon>
        <taxon>Flavobacteriia</taxon>
        <taxon>Flavobacteriales</taxon>
        <taxon>Flavobacteriaceae</taxon>
        <taxon>Ulvibacterium</taxon>
    </lineage>
</organism>
<evidence type="ECO:0000313" key="3">
    <source>
        <dbReference type="Proteomes" id="UP000276603"/>
    </source>
</evidence>
<protein>
    <recommendedName>
        <fullName evidence="4">Type II secretion system protein GspC N-terminal domain-containing protein</fullName>
    </recommendedName>
</protein>
<keyword evidence="1" id="KW-0812">Transmembrane</keyword>
<evidence type="ECO:0000313" key="2">
    <source>
        <dbReference type="EMBL" id="RKN76836.1"/>
    </source>
</evidence>
<dbReference type="AlphaFoldDB" id="A0A3B0BZU1"/>
<dbReference type="OrthoDB" id="676730at2"/>
<dbReference type="Proteomes" id="UP000276603">
    <property type="component" value="Unassembled WGS sequence"/>
</dbReference>
<accession>A0A3B0BZU1</accession>
<proteinExistence type="predicted"/>
<reference evidence="2 3" key="1">
    <citation type="submission" date="2018-10" db="EMBL/GenBank/DDBJ databases">
        <title>Ulvibacterium marinum gen. nov., sp. nov., a novel marine bacterium of the family Flavobacteriaceae, isolated from a culture of the green alga Ulva prolifera.</title>
        <authorList>
            <person name="Zhang Z."/>
        </authorList>
    </citation>
    <scope>NUCLEOTIDE SEQUENCE [LARGE SCALE GENOMIC DNA]</scope>
    <source>
        <strain evidence="2 3">CCMM003</strain>
    </source>
</reference>
<keyword evidence="1" id="KW-0472">Membrane</keyword>
<gene>
    <name evidence="2" type="ORF">D7Z94_23935</name>
</gene>
<comment type="caution">
    <text evidence="2">The sequence shown here is derived from an EMBL/GenBank/DDBJ whole genome shotgun (WGS) entry which is preliminary data.</text>
</comment>
<evidence type="ECO:0000256" key="1">
    <source>
        <dbReference type="SAM" id="Phobius"/>
    </source>
</evidence>
<keyword evidence="3" id="KW-1185">Reference proteome</keyword>
<sequence>MDKKKLNTLLIIAVSCIWGIVLYKFIAPYFTKTGTPFIQEVPTKPLVAKIRKKDTVALSFPERDPFLGKTVAKTKTPTKKKPKKRPRTISKPVLWPKIEYLGFVKSSNSKGRLGLVRIDGKLYRVNTNIEVNGLRIKKIANDVMIILNGKEERHFKKN</sequence>
<dbReference type="PROSITE" id="PS51257">
    <property type="entry name" value="PROKAR_LIPOPROTEIN"/>
    <property type="match status" value="1"/>
</dbReference>
<name>A0A3B0BZU1_9FLAO</name>
<evidence type="ECO:0008006" key="4">
    <source>
        <dbReference type="Google" id="ProtNLM"/>
    </source>
</evidence>
<dbReference type="EMBL" id="RBCJ01000006">
    <property type="protein sequence ID" value="RKN76836.1"/>
    <property type="molecule type" value="Genomic_DNA"/>
</dbReference>
<keyword evidence="1" id="KW-1133">Transmembrane helix</keyword>
<dbReference type="RefSeq" id="WP_120714183.1">
    <property type="nucleotide sequence ID" value="NZ_CANMKH010000011.1"/>
</dbReference>